<keyword evidence="4 5" id="KW-0119">Carbohydrate metabolism</keyword>
<dbReference type="AlphaFoldDB" id="A0A810L5M3"/>
<dbReference type="GO" id="GO:0006046">
    <property type="term" value="P:N-acetylglucosamine catabolic process"/>
    <property type="evidence" value="ECO:0007669"/>
    <property type="project" value="TreeGrafter"/>
</dbReference>
<feature type="binding site" evidence="8">
    <location>
        <position position="200"/>
    </location>
    <ligand>
        <name>Zn(2+)</name>
        <dbReference type="ChEBI" id="CHEBI:29105"/>
    </ligand>
</feature>
<dbReference type="InterPro" id="IPR011059">
    <property type="entry name" value="Metal-dep_hydrolase_composite"/>
</dbReference>
<evidence type="ECO:0000313" key="11">
    <source>
        <dbReference type="Proteomes" id="UP000680750"/>
    </source>
</evidence>
<dbReference type="PANTHER" id="PTHR11113:SF14">
    <property type="entry name" value="N-ACETYLGLUCOSAMINE-6-PHOSPHATE DEACETYLASE"/>
    <property type="match status" value="1"/>
</dbReference>
<dbReference type="NCBIfam" id="TIGR00221">
    <property type="entry name" value="nagA"/>
    <property type="match status" value="1"/>
</dbReference>
<dbReference type="InterPro" id="IPR032466">
    <property type="entry name" value="Metal_Hydrolase"/>
</dbReference>
<dbReference type="Proteomes" id="UP000680750">
    <property type="component" value="Chromosome"/>
</dbReference>
<feature type="binding site" evidence="7">
    <location>
        <position position="256"/>
    </location>
    <ligand>
        <name>substrate</name>
    </ligand>
</feature>
<feature type="active site" description="Proton donor/acceptor" evidence="6">
    <location>
        <position position="280"/>
    </location>
</feature>
<comment type="cofactor">
    <cofactor evidence="8">
        <name>a divalent metal cation</name>
        <dbReference type="ChEBI" id="CHEBI:60240"/>
    </cofactor>
    <text evidence="8">Binds 1 divalent metal cation per subunit.</text>
</comment>
<sequence>MQNLDGVVLVGARVLRSDGRLEPASIEIEDGRIARVVEGAEATAGRIRYDLAGRIVAPGMIDTHVHGRLGHHVMSATRGSVDVIGRALLAHGTTSFVAATATVEYGRLLGAVTGLAGLVGPVKAGAELLGIHLEGPFLSPVRRGVHPLEHLVAPTPERLDALLEAAGAALRICTLAPELDGASEAIKRLVAAGVRVAAGHTDASYARTAEAVAEGVTRATHLFNGMPPVHHRKPGPVPALLADPRVRVELVADGVHVAPELVGVLLRAPDLRGRVMFVSDGTDVAGLADGPHRRWEGTPVVIRGGAATTLAGAVAGGTGTVLDGVRLAVDQGVPVEVALAAGSHVPADSLGLTDRGRIAPGQWADLLVLTETLDIETTILHGVVRREES</sequence>
<protein>
    <submittedName>
        <fullName evidence="10">N-acetylglucosamine-6-phosphate deacetylase</fullName>
    </submittedName>
</protein>
<dbReference type="SUPFAM" id="SSF51338">
    <property type="entry name" value="Composite domain of metallo-dependent hydrolases"/>
    <property type="match status" value="1"/>
</dbReference>
<name>A0A810L5M3_9ACTN</name>
<dbReference type="SUPFAM" id="SSF51556">
    <property type="entry name" value="Metallo-dependent hydrolases"/>
    <property type="match status" value="1"/>
</dbReference>
<dbReference type="PANTHER" id="PTHR11113">
    <property type="entry name" value="N-ACETYLGLUCOSAMINE-6-PHOSPHATE DEACETYLASE"/>
    <property type="match status" value="1"/>
</dbReference>
<dbReference type="InterPro" id="IPR003764">
    <property type="entry name" value="GlcNAc_6-P_deAcase"/>
</dbReference>
<keyword evidence="3 5" id="KW-0378">Hydrolase</keyword>
<evidence type="ECO:0000256" key="7">
    <source>
        <dbReference type="PIRSR" id="PIRSR038994-2"/>
    </source>
</evidence>
<keyword evidence="2 8" id="KW-0479">Metal-binding</keyword>
<reference evidence="10" key="1">
    <citation type="submission" date="2020-08" db="EMBL/GenBank/DDBJ databases">
        <title>Whole genome shotgun sequence of Actinocatenispora sera NBRC 101916.</title>
        <authorList>
            <person name="Komaki H."/>
            <person name="Tamura T."/>
        </authorList>
    </citation>
    <scope>NUCLEOTIDE SEQUENCE</scope>
    <source>
        <strain evidence="10">NBRC 101916</strain>
    </source>
</reference>
<evidence type="ECO:0000256" key="1">
    <source>
        <dbReference type="ARBA" id="ARBA00010716"/>
    </source>
</evidence>
<dbReference type="EMBL" id="AP023354">
    <property type="protein sequence ID" value="BCJ30860.1"/>
    <property type="molecule type" value="Genomic_DNA"/>
</dbReference>
<feature type="binding site" evidence="7">
    <location>
        <begin position="224"/>
        <end position="225"/>
    </location>
    <ligand>
        <name>substrate</name>
    </ligand>
</feature>
<keyword evidence="11" id="KW-1185">Reference proteome</keyword>
<evidence type="ECO:0000256" key="4">
    <source>
        <dbReference type="ARBA" id="ARBA00023277"/>
    </source>
</evidence>
<dbReference type="Gene3D" id="2.30.40.10">
    <property type="entry name" value="Urease, subunit C, domain 1"/>
    <property type="match status" value="1"/>
</dbReference>
<proteinExistence type="inferred from homology"/>
<feature type="binding site" evidence="8">
    <location>
        <position position="221"/>
    </location>
    <ligand>
        <name>Zn(2+)</name>
        <dbReference type="ChEBI" id="CHEBI:29105"/>
    </ligand>
</feature>
<dbReference type="GO" id="GO:0008448">
    <property type="term" value="F:N-acetylglucosamine-6-phosphate deacetylase activity"/>
    <property type="evidence" value="ECO:0007669"/>
    <property type="project" value="InterPro"/>
</dbReference>
<evidence type="ECO:0000256" key="2">
    <source>
        <dbReference type="ARBA" id="ARBA00022723"/>
    </source>
</evidence>
<comment type="similarity">
    <text evidence="1 5">Belongs to the metallo-dependent hydrolases superfamily. NagA family.</text>
</comment>
<dbReference type="RefSeq" id="WP_169745836.1">
    <property type="nucleotide sequence ID" value="NZ_AP023354.1"/>
</dbReference>
<accession>A0A810L5M3</accession>
<organism evidence="10 11">
    <name type="scientific">Actinocatenispora sera</name>
    <dbReference type="NCBI Taxonomy" id="390989"/>
    <lineage>
        <taxon>Bacteria</taxon>
        <taxon>Bacillati</taxon>
        <taxon>Actinomycetota</taxon>
        <taxon>Actinomycetes</taxon>
        <taxon>Micromonosporales</taxon>
        <taxon>Micromonosporaceae</taxon>
        <taxon>Actinocatenispora</taxon>
    </lineage>
</organism>
<dbReference type="KEGG" id="aser:Asera_49680"/>
<feature type="binding site" evidence="7">
    <location>
        <begin position="310"/>
        <end position="312"/>
    </location>
    <ligand>
        <name>substrate</name>
    </ligand>
</feature>
<gene>
    <name evidence="10" type="primary">nagA_2</name>
    <name evidence="10" type="ORF">Asera_49680</name>
</gene>
<feature type="domain" description="Amidohydrolase-related" evidence="9">
    <location>
        <begin position="55"/>
        <end position="383"/>
    </location>
</feature>
<evidence type="ECO:0000256" key="3">
    <source>
        <dbReference type="ARBA" id="ARBA00022801"/>
    </source>
</evidence>
<evidence type="ECO:0000256" key="5">
    <source>
        <dbReference type="PIRNR" id="PIRNR038994"/>
    </source>
</evidence>
<evidence type="ECO:0000256" key="6">
    <source>
        <dbReference type="PIRSR" id="PIRSR038994-1"/>
    </source>
</evidence>
<dbReference type="Gene3D" id="3.20.20.140">
    <property type="entry name" value="Metal-dependent hydrolases"/>
    <property type="match status" value="1"/>
</dbReference>
<evidence type="ECO:0000259" key="9">
    <source>
        <dbReference type="Pfam" id="PF01979"/>
    </source>
</evidence>
<evidence type="ECO:0000313" key="10">
    <source>
        <dbReference type="EMBL" id="BCJ30860.1"/>
    </source>
</evidence>
<evidence type="ECO:0000256" key="8">
    <source>
        <dbReference type="PIRSR" id="PIRSR038994-3"/>
    </source>
</evidence>
<dbReference type="PIRSF" id="PIRSF038994">
    <property type="entry name" value="NagA"/>
    <property type="match status" value="1"/>
</dbReference>
<dbReference type="Pfam" id="PF01979">
    <property type="entry name" value="Amidohydro_1"/>
    <property type="match status" value="1"/>
</dbReference>
<feature type="binding site" evidence="8">
    <location>
        <position position="134"/>
    </location>
    <ligand>
        <name>Zn(2+)</name>
        <dbReference type="ChEBI" id="CHEBI:29105"/>
    </ligand>
</feature>
<dbReference type="InterPro" id="IPR006680">
    <property type="entry name" value="Amidohydro-rel"/>
</dbReference>
<feature type="binding site" evidence="7">
    <location>
        <position position="232"/>
    </location>
    <ligand>
        <name>substrate</name>
    </ligand>
</feature>
<feature type="binding site" evidence="7">
    <location>
        <position position="145"/>
    </location>
    <ligand>
        <name>substrate</name>
    </ligand>
</feature>
<dbReference type="GO" id="GO:0046872">
    <property type="term" value="F:metal ion binding"/>
    <property type="evidence" value="ECO:0007669"/>
    <property type="project" value="UniProtKB-KW"/>
</dbReference>